<dbReference type="AlphaFoldDB" id="A0A7L2D2J1"/>
<dbReference type="GO" id="GO:0007129">
    <property type="term" value="P:homologous chromosome pairing at meiosis"/>
    <property type="evidence" value="ECO:0007669"/>
    <property type="project" value="TreeGrafter"/>
</dbReference>
<dbReference type="GO" id="GO:0000801">
    <property type="term" value="C:central element"/>
    <property type="evidence" value="ECO:0007669"/>
    <property type="project" value="TreeGrafter"/>
</dbReference>
<evidence type="ECO:0000313" key="2">
    <source>
        <dbReference type="EMBL" id="NXQ43612.1"/>
    </source>
</evidence>
<keyword evidence="3" id="KW-1185">Reference proteome</keyword>
<dbReference type="PANTHER" id="PTHR35449:SF1">
    <property type="entry name" value="PROTEIN SIX6OS1"/>
    <property type="match status" value="1"/>
</dbReference>
<dbReference type="GO" id="GO:0048477">
    <property type="term" value="P:oogenesis"/>
    <property type="evidence" value="ECO:0007669"/>
    <property type="project" value="TreeGrafter"/>
</dbReference>
<organism evidence="2 3">
    <name type="scientific">Catharus fuscescens</name>
    <name type="common">Veery</name>
    <name type="synonym">Turdus fuscescens</name>
    <dbReference type="NCBI Taxonomy" id="159581"/>
    <lineage>
        <taxon>Eukaryota</taxon>
        <taxon>Metazoa</taxon>
        <taxon>Chordata</taxon>
        <taxon>Craniata</taxon>
        <taxon>Vertebrata</taxon>
        <taxon>Euteleostomi</taxon>
        <taxon>Archelosauria</taxon>
        <taxon>Archosauria</taxon>
        <taxon>Dinosauria</taxon>
        <taxon>Saurischia</taxon>
        <taxon>Theropoda</taxon>
        <taxon>Coelurosauria</taxon>
        <taxon>Aves</taxon>
        <taxon>Neognathae</taxon>
        <taxon>Neoaves</taxon>
        <taxon>Telluraves</taxon>
        <taxon>Australaves</taxon>
        <taxon>Passeriformes</taxon>
        <taxon>Turdidae</taxon>
        <taxon>Catharus</taxon>
    </lineage>
</organism>
<evidence type="ECO:0000313" key="3">
    <source>
        <dbReference type="Proteomes" id="UP000519684"/>
    </source>
</evidence>
<feature type="non-terminal residue" evidence="2">
    <location>
        <position position="229"/>
    </location>
</feature>
<sequence length="229" mass="26508">KTLEEYRTKYKESALAQEYYKKKEEVEEIQKRALEWLKKCKWKEDTSLDALGTAIANAFTIASVRKKAQETMELVEATVQETIKLEKEAEELPKKIDYLKKTFKEAKEKQNNSQKTEEKNQKSLEKPEEFKERVFGKHQQPSLPKERRQLHKILPVPCIPQKFVQSVQGFRFTKPRPETGRKEKEKPVELSVATSCSSSLADNLSEVCSSPSGENTKLYNVFCSCLNLK</sequence>
<proteinExistence type="predicted"/>
<gene>
    <name evidence="2" type="primary">Six6os1_1</name>
    <name evidence="2" type="ORF">CATFUS_R15836</name>
</gene>
<feature type="region of interest" description="Disordered" evidence="1">
    <location>
        <begin position="106"/>
        <end position="147"/>
    </location>
</feature>
<dbReference type="Proteomes" id="UP000519684">
    <property type="component" value="Unassembled WGS sequence"/>
</dbReference>
<dbReference type="PANTHER" id="PTHR35449">
    <property type="entry name" value="PROTEIN SIX6OS1"/>
    <property type="match status" value="1"/>
</dbReference>
<dbReference type="Pfam" id="PF15676">
    <property type="entry name" value="S6OS1"/>
    <property type="match status" value="1"/>
</dbReference>
<protein>
    <submittedName>
        <fullName evidence="2">S6OS1 protein</fullName>
    </submittedName>
</protein>
<dbReference type="GO" id="GO:0010705">
    <property type="term" value="P:meiotic DNA double-strand break processing involved in reciprocal meiotic recombination"/>
    <property type="evidence" value="ECO:0007669"/>
    <property type="project" value="TreeGrafter"/>
</dbReference>
<evidence type="ECO:0000256" key="1">
    <source>
        <dbReference type="SAM" id="MobiDB-lite"/>
    </source>
</evidence>
<accession>A0A7L2D2J1</accession>
<comment type="caution">
    <text evidence="2">The sequence shown here is derived from an EMBL/GenBank/DDBJ whole genome shotgun (WGS) entry which is preliminary data.</text>
</comment>
<dbReference type="GO" id="GO:0007283">
    <property type="term" value="P:spermatogenesis"/>
    <property type="evidence" value="ECO:0007669"/>
    <property type="project" value="TreeGrafter"/>
</dbReference>
<name>A0A7L2D2J1_CATFU</name>
<dbReference type="InterPro" id="IPR031380">
    <property type="entry name" value="SIX6OS1"/>
</dbReference>
<feature type="non-terminal residue" evidence="2">
    <location>
        <position position="1"/>
    </location>
</feature>
<reference evidence="2 3" key="1">
    <citation type="submission" date="2019-09" db="EMBL/GenBank/DDBJ databases">
        <title>Bird 10,000 Genomes (B10K) Project - Family phase.</title>
        <authorList>
            <person name="Zhang G."/>
        </authorList>
    </citation>
    <scope>NUCLEOTIDE SEQUENCE [LARGE SCALE GENOMIC DNA]</scope>
    <source>
        <strain evidence="2">B10K-DU-001-17</strain>
        <tissue evidence="2">Muscle</tissue>
    </source>
</reference>
<feature type="compositionally biased region" description="Basic and acidic residues" evidence="1">
    <location>
        <begin position="106"/>
        <end position="135"/>
    </location>
</feature>
<dbReference type="EMBL" id="VWYD01014120">
    <property type="protein sequence ID" value="NXQ43612.1"/>
    <property type="molecule type" value="Genomic_DNA"/>
</dbReference>